<evidence type="ECO:0000259" key="5">
    <source>
        <dbReference type="SMART" id="SM00912"/>
    </source>
</evidence>
<dbReference type="PANTHER" id="PTHR12338:SF8">
    <property type="entry name" value="HEME_HEMOPEXIN-BINDING PROTEIN"/>
    <property type="match status" value="1"/>
</dbReference>
<evidence type="ECO:0000256" key="2">
    <source>
        <dbReference type="ARBA" id="ARBA00022525"/>
    </source>
</evidence>
<evidence type="ECO:0000256" key="3">
    <source>
        <dbReference type="ARBA" id="ARBA00022729"/>
    </source>
</evidence>
<dbReference type="SUPFAM" id="SSF51126">
    <property type="entry name" value="Pectin lyase-like"/>
    <property type="match status" value="1"/>
</dbReference>
<sequence length="3638" mass="382009">MRESRAEHTQRPASRPHQPPPLAQQQHGREVRQSFERMTRTAASIAAQQAAARAAAEAAAANVPNGLGQGGLQVDTDALTAGWHNAEAPRQSQDGDRTRVTIKQTDKKAILNWETFNVGQDTTVRFDQSGGNRDGGNDWSALNRVNDPNGRPSEIAGQIKAEGAVYLINRNGIVFHGGSQVNVRNLVASSLSLSDEQFEAGINTPLYFEKTGGGHFGIPQFGAYPDQAGSLYSGLHDEGQPARFEPGEAPGEVIIRKGARIESRDGGKIMAFGPKVENHGTLFAPDGQVILAAGENIWLAESVDPLQVRGLDVAASAPAPWAFGHGQMMGALGIGRVVGAQREFVEGIRDEVMPAMQQRAAEVGYAVTNTGLVSADRGNITMVSREVNQDGALMASTALDNRNGSIRLQAFGQGMLSHSTSLEGTPVVHWAAGRLTLGEGSLTRVLPDAGDLDEIELSALETRYQTSRVELQGKEVDIRPRADVYVPAGEIDLRAAELPFYLNSVVNSGSDSDYAGDGSRILIGEDAYLSVAGLTDVSVEMARNFVEAELRINELRDSPLQAGSWLYGRTITVDRRDSGLFRSGVMAGVLWNKDENGADAPGLWVGTPLADVSGWVGTGSTDLAELSTIGGRINIQAGGDVITRAGSILDVSGGSVRYEGGWNQSTVLLGADGRRYDIANADPGILYQGIAGEYASEHARWGVTRRWMNPLVRGYRYENAYTEGRAGGAIEIRSGSGMVLEGGYRGGVVLGERQRGLGDAPKGGTLELGGVSLEDRKWSPGRVVVGGNPVRLGDDFDFDSPLGGDFVDVPDPDEPFNFRMRTTYLDSATLEESGLGEIIINMSNDFTLEEGTSMNLTPGSRFYARGNLSKDQAADVRINGAIHIAGGEILISSDGDGEMVLGANSVLDTSGQWINEFLQPENARVVVDGGSVRLINGVSSAMTVEDGAVIDVSGGGLVTVKDGGQRTLTVGDAGRVQLDRVDSDSVERLDMRAYAAGSAGTLDIATHLPVWLQGSQGDEEGIFYLPEHLYAASGFGSIRVFSRSTEGLTVAADADVELRPVHLDMSRIAWSELSTGTDLADAVPLGVLRPEQRAERAPASLVLEADAPVRVEQGARLAVDIGGRLEVLSTTSGRTGHLEMGGTLVAPGGDIRLAASGGELVLSDSARLLAPGASLVYVETNTGRRVGKVLDGGEVDVSDAGFVTMAEGAVIDVSGTREWIDGAGGRNPVVLASDGGRVNFSGIGLLAGTVRTDAGGATAQDGEIHVRVRPAEGTSLLDTLAGVLAFADPGCYGLEGNACDYANWEDALDIDWAPLLGIDSEQPITLPSAFIKTLAAAEGRSGGLVISETASGGETAAETVRPADFGITEETLDVFRDRLLWGSDALRQELAPGQTLAIRPSLLNGAGEVHLSVDSGAIKLGGVSLSATSALHIDGTLDRGDGGGATLTAPRVVLSGSYDGGLDDLSDPRASDRLLLDAELIDVVGGNYIGGFADTVLQAETVRFSEAQAQLSTPGALRLRADSIYPDSGTEAIIYSRERLALERYRGGPAAVPLSAGGALRLQAPVIDHNGVLRAPFGQIELVAGDSLTLGGQSLTSVSGAGVVVPYGELSNGEHWLDPTRPPGTGDAEHYLAAPPEKRILMDSDQVTLAEGAVIDLSGGGDLHAAEFVPGPGGSHDVLTLPGMYAALPGYDGPAPGVEEPVRRVWLQGGGLEAGWYTLLPARYALLPGAFAVQATDIPWLGGEGKVAPQRDGSVIVAGREGRRYGPGEDEVPSVWRVMSGDVVRQYTEYNEALANTFFSSEQFALTRYRLTGNDIVVPRLPRDGGAVVFDAGQRLRLDGELRSQADTGGRGGLVDISSARIAVVGAGQDRADLTAGGYLILDSDDLSAFGAGSLLLGGTRRGDDQGVRVDVTASEILVRNDEESALRGPEIILAASDTVTLEDGGVIVAEGDAGGGAEDLLVSPREAAQYQDPDGQLDDNFDGVIDELDAADDIFVAPARDWGALVRVSTGPAVRVRREGVDTHAPGVVDIGANARLAGGAALLIDATRTTNLAASARLAGEELSVAAGRIGFGGGGEGLILDQNSLARFAQSRRLTLRSYSSFDFHRSVALDAAGLEWVTLDGAALVGHGDQGISLRADTIALRNTGGGTPVMSGSGTGRLSLDAGVLRLEDGDKSLAGFDTVDIRARDYVLAVGEGDLRAATNTLTLDAPVVTGASGAIHSLGTDGRLRLIASSAMGDDMPMNHLGAQLSLEGRSVDIAGRVIARGGSVSVHSTGGDLVLAESAVVSVAGAARYFFDHAEDAGAGEIRLSALGGDVRLDAGSQLDLSAEGAGDAGTLTVAAADGGSVRLDGDMNARAGGSGRAGAFSLDIDTLADFAGFSERLNQAGFNRSREFRIRQGDVVLDGQTRVESLRVTADAGQVRVAGTVDARARYGGEVNINAGNGIAMESGAVLLAGATGDLGSGRVMLDAVGGVLDLRGGVIDVSGGERGKVRLRADRNAANTDLAVEHLDVEVVGARQAVLEGLRRYHSDSVSAVRDLVVTEANAFAANAGAIGQRLGNDDFMVMPGVEIHSDGDLRVGMDWNLHDDFAGARSGSLILRAAGDLIVDGHLSDGFGRADRAGEQLADVSWDLNLIAGADLTSADRLALRSSGDNGDLTVGTVDADTGEAQGKMVRTGSGDIAVRVAGDLMLEDAGSAIYTAGRRDTTAWDDFTTARDGASYGIEGGHLSVVAGGSIQAQPSDQSFVDWIKRQGNVNEGFYYGVAPPFLSAPEQPSWWVDYGAFEQGLGTLGGGNLSVRAGGDLNDLRVALTTNMRMRGGRTADERKLMEVRNGGALSVEAGGAIRGGHYYLARGEGRINAATTAEGRSVTVSYTDDRPQKSYDLAPVVSLGDSQLIVRTSSDLRLQSVVDPLLVRDYRGITESREDFGAYMSGYTDRTSLDLVSVGGDVTLVNQGEFIFRDVTLGHASYPDVELVGIGANRYPAMTRVAALNGDIHLHDLMWLLPARQSDFRLLAAGDITSTNPNRGNNDSSVVMARATPEMMPNPYLPVGGDGYPLQINLDAVLRNQYNGYLSGTHDGYYQELGNPDVLPMIGDDQPSLIYAAGGSIQNLDVFASEALWARAGTDIRAISLYGRNLHATDTTWIDAGNDIVATSASNWRNQVIQEGPGALLLSAGRDIYADRIALITQGNRAYDYNNRPIPDSEVRGLPEQGASVTLMAGLRGEPRYEAFLDAYLDPERMAEMPDYLTATLDDGTRVPLYWLERTEVRGDHEKVVQRGLVSYVREVTGETLAPMAAWERFQGLPELARNAFLQRIFLLELREAGRDQNVPGVDDQPLNGGYNRGYAAIKTLFPGSEWDGDVAANSLTVRTMSGGDINVLTPGGGLQVAALGVTVPDGEGLVTLGSGHINVFAHDDVVVNRSRLLSFVADQSRQGSDQIIWATEGDIDAGRGAKTVRLPSAPEVVTDADANTIMRERPDMSGSGIGTVGDGDVDLIAPKGTVNAGDAGIRVAGNLNVAAYRVVNVDNIEVGGESSGLPPVISVNVGALTAASQAAGSAQRAAEEVTRRTPRRPPSVISVEILGYGQERLEPQPRPSPVPAPPLSYNPNSAIRVIGDGDLSPQQRRELTMEERRRL</sequence>
<feature type="compositionally biased region" description="Basic and acidic residues" evidence="4">
    <location>
        <begin position="1"/>
        <end position="10"/>
    </location>
</feature>
<comment type="subcellular location">
    <subcellularLocation>
        <location evidence="1">Secreted</location>
    </subcellularLocation>
</comment>
<dbReference type="NCBIfam" id="TIGR01901">
    <property type="entry name" value="adhes_NPXG"/>
    <property type="match status" value="1"/>
</dbReference>
<feature type="domain" description="Filamentous haemagglutinin FhaB/tRNA nuclease CdiA-like TPS" evidence="5">
    <location>
        <begin position="76"/>
        <end position="197"/>
    </location>
</feature>
<dbReference type="Pfam" id="PF05860">
    <property type="entry name" value="TPS"/>
    <property type="match status" value="1"/>
</dbReference>
<dbReference type="KEGG" id="adi:B5T_03755"/>
<evidence type="ECO:0000313" key="7">
    <source>
        <dbReference type="Proteomes" id="UP000006286"/>
    </source>
</evidence>
<proteinExistence type="predicted"/>
<reference evidence="6 7" key="1">
    <citation type="journal article" date="2012" name="J. Bacteriol.">
        <title>Complete genome sequence of Alcanivorax dieselolei type strain B5.</title>
        <authorList>
            <person name="Lai Q."/>
            <person name="Li W."/>
            <person name="Shao Z."/>
        </authorList>
    </citation>
    <scope>NUCLEOTIDE SEQUENCE [LARGE SCALE GENOMIC DNA]</scope>
    <source>
        <strain evidence="7">DSM 16502 / CGMCC 1.3690 / B-5</strain>
    </source>
</reference>
<dbReference type="InterPro" id="IPR021026">
    <property type="entry name" value="Filamn_hemagglutn_DUF3739"/>
</dbReference>
<keyword evidence="7" id="KW-1185">Reference proteome</keyword>
<feature type="compositionally biased region" description="Pro residues" evidence="4">
    <location>
        <begin position="3595"/>
        <end position="3607"/>
    </location>
</feature>
<evidence type="ECO:0000313" key="6">
    <source>
        <dbReference type="EMBL" id="AFT72017.1"/>
    </source>
</evidence>
<keyword evidence="2" id="KW-0964">Secreted</keyword>
<keyword evidence="3" id="KW-0732">Signal</keyword>
<dbReference type="InterPro" id="IPR008638">
    <property type="entry name" value="FhaB/CdiA-like_TPS"/>
</dbReference>
<dbReference type="Gene3D" id="2.160.20.10">
    <property type="entry name" value="Single-stranded right-handed beta-helix, Pectin lyase-like"/>
    <property type="match status" value="1"/>
</dbReference>
<dbReference type="InterPro" id="IPR050909">
    <property type="entry name" value="Bact_Autotransporter_VF"/>
</dbReference>
<feature type="compositionally biased region" description="Basic and acidic residues" evidence="4">
    <location>
        <begin position="27"/>
        <end position="39"/>
    </location>
</feature>
<evidence type="ECO:0000256" key="1">
    <source>
        <dbReference type="ARBA" id="ARBA00004613"/>
    </source>
</evidence>
<accession>K0CJS4</accession>
<feature type="compositionally biased region" description="Basic and acidic residues" evidence="4">
    <location>
        <begin position="3626"/>
        <end position="3638"/>
    </location>
</feature>
<dbReference type="PANTHER" id="PTHR12338">
    <property type="entry name" value="AUTOTRANSPORTER"/>
    <property type="match status" value="1"/>
</dbReference>
<dbReference type="Proteomes" id="UP000006286">
    <property type="component" value="Chromosome"/>
</dbReference>
<dbReference type="InterPro" id="IPR011050">
    <property type="entry name" value="Pectin_lyase_fold/virulence"/>
</dbReference>
<dbReference type="STRING" id="930169.B5T_03755"/>
<feature type="region of interest" description="Disordered" evidence="4">
    <location>
        <begin position="3591"/>
        <end position="3638"/>
    </location>
</feature>
<protein>
    <submittedName>
        <fullName evidence="6">Putative giant conserved protein</fullName>
    </submittedName>
</protein>
<dbReference type="HOGENOM" id="CLU_000163_1_0_6"/>
<feature type="region of interest" description="Disordered" evidence="4">
    <location>
        <begin position="1"/>
        <end position="42"/>
    </location>
</feature>
<dbReference type="InterPro" id="IPR012334">
    <property type="entry name" value="Pectin_lyas_fold"/>
</dbReference>
<evidence type="ECO:0000256" key="4">
    <source>
        <dbReference type="SAM" id="MobiDB-lite"/>
    </source>
</evidence>
<dbReference type="PATRIC" id="fig|930169.3.peg.3706"/>
<dbReference type="eggNOG" id="COG3210">
    <property type="taxonomic scope" value="Bacteria"/>
</dbReference>
<dbReference type="Pfam" id="PF12545">
    <property type="entry name" value="DUF3739"/>
    <property type="match status" value="1"/>
</dbReference>
<organism evidence="6 7">
    <name type="scientific">Alcanivorax dieselolei (strain DSM 16502 / CGMCC 1.3690 / MCCC 1A00001 / B-5)</name>
    <name type="common">Alloalcanivorax dieselolei</name>
    <dbReference type="NCBI Taxonomy" id="930169"/>
    <lineage>
        <taxon>Bacteria</taxon>
        <taxon>Pseudomonadati</taxon>
        <taxon>Pseudomonadota</taxon>
        <taxon>Gammaproteobacteria</taxon>
        <taxon>Oceanospirillales</taxon>
        <taxon>Alcanivoracaceae</taxon>
        <taxon>Alloalcanivorax</taxon>
    </lineage>
</organism>
<dbReference type="EMBL" id="CP003466">
    <property type="protein sequence ID" value="AFT72017.1"/>
    <property type="molecule type" value="Genomic_DNA"/>
</dbReference>
<name>K0CJS4_ALCDB</name>
<gene>
    <name evidence="6" type="primary">ugp3</name>
    <name evidence="6" type="ordered locus">B5T_03755</name>
</gene>
<dbReference type="GO" id="GO:0005576">
    <property type="term" value="C:extracellular region"/>
    <property type="evidence" value="ECO:0007669"/>
    <property type="project" value="UniProtKB-SubCell"/>
</dbReference>
<dbReference type="SMART" id="SM00912">
    <property type="entry name" value="Haemagg_act"/>
    <property type="match status" value="1"/>
</dbReference>